<dbReference type="PANTHER" id="PTHR30469">
    <property type="entry name" value="MULTIDRUG RESISTANCE PROTEIN MDTA"/>
    <property type="match status" value="1"/>
</dbReference>
<dbReference type="Proteomes" id="UP000036850">
    <property type="component" value="Unassembled WGS sequence"/>
</dbReference>
<accession>A0A0L0ELM0</accession>
<dbReference type="GO" id="GO:1990281">
    <property type="term" value="C:efflux pump complex"/>
    <property type="evidence" value="ECO:0007669"/>
    <property type="project" value="TreeGrafter"/>
</dbReference>
<dbReference type="Pfam" id="PF25967">
    <property type="entry name" value="RND-MFP_C"/>
    <property type="match status" value="1"/>
</dbReference>
<organism evidence="3 4">
    <name type="scientific">Pseudoalteromonas rubra</name>
    <dbReference type="NCBI Taxonomy" id="43658"/>
    <lineage>
        <taxon>Bacteria</taxon>
        <taxon>Pseudomonadati</taxon>
        <taxon>Pseudomonadota</taxon>
        <taxon>Gammaproteobacteria</taxon>
        <taxon>Alteromonadales</taxon>
        <taxon>Pseudoalteromonadaceae</taxon>
        <taxon>Pseudoalteromonas</taxon>
    </lineage>
</organism>
<protein>
    <submittedName>
        <fullName evidence="3">RND transporter</fullName>
    </submittedName>
</protein>
<dbReference type="InterPro" id="IPR058627">
    <property type="entry name" value="MdtA-like_C"/>
</dbReference>
<dbReference type="Gene3D" id="2.40.50.100">
    <property type="match status" value="1"/>
</dbReference>
<evidence type="ECO:0000313" key="3">
    <source>
        <dbReference type="EMBL" id="KNC65220.1"/>
    </source>
</evidence>
<dbReference type="Gene3D" id="2.40.420.20">
    <property type="match status" value="1"/>
</dbReference>
<evidence type="ECO:0000256" key="1">
    <source>
        <dbReference type="ARBA" id="ARBA00009477"/>
    </source>
</evidence>
<gene>
    <name evidence="3" type="ORF">AC626_24520</name>
</gene>
<dbReference type="OrthoDB" id="6397038at2"/>
<dbReference type="InterPro" id="IPR006143">
    <property type="entry name" value="RND_pump_MFP"/>
</dbReference>
<feature type="domain" description="Multidrug resistance protein MdtA-like C-terminal permuted SH3" evidence="2">
    <location>
        <begin position="367"/>
        <end position="410"/>
    </location>
</feature>
<dbReference type="Gene3D" id="1.10.287.470">
    <property type="entry name" value="Helix hairpin bin"/>
    <property type="match status" value="1"/>
</dbReference>
<dbReference type="GO" id="GO:0015562">
    <property type="term" value="F:efflux transmembrane transporter activity"/>
    <property type="evidence" value="ECO:0007669"/>
    <property type="project" value="TreeGrafter"/>
</dbReference>
<comment type="similarity">
    <text evidence="1">Belongs to the membrane fusion protein (MFP) (TC 8.A.1) family.</text>
</comment>
<sequence>MDKPIQPKFLRRRRVVITSLVTAFIVVSATSIQVFSARFQTSGKTYNVSQNTLEFSTAHRTNFTHYLPLRGVVEPQDTVFIDAIDGGRVDSLYVQEGERVTQGQPLLKLSNTDLQLRVLAREAEVSEQINDMRNTRLAVEQNQLALARDIIELDFAVLKLEKELARQQKLYEQALVPRRTVETLRDELNYQVTYRETVKQSQQKEALLQQQQLTQLSQSIATLQSNLKISQSSLDKLTIRAPRDGQLTFMNARIGESITPGERLGQVDLIDKFKISAHIDEFYIDQISMTHVAMMKVGQASVPLTVAKIFPGIENGRFKVDFHVQNHPELPALRLGQSLSLELNLSSENTLLVVDNGAFIQSTAGAWAFVVSPDGHSASRRQITLGRRNPAQVEVISGLNANERLITSSYNRFADAEHLSLIP</sequence>
<comment type="caution">
    <text evidence="3">The sequence shown here is derived from an EMBL/GenBank/DDBJ whole genome shotgun (WGS) entry which is preliminary data.</text>
</comment>
<reference evidence="4" key="1">
    <citation type="submission" date="2015-07" db="EMBL/GenBank/DDBJ databases">
        <title>Draft genome sequence of a Pseudoalteromonas rubra strain, OCN096, isolated from Kaneohe Bay, Oahu, Hawaii.</title>
        <authorList>
            <person name="Beurmann S."/>
            <person name="Ushijima B."/>
            <person name="Belcaid M."/>
            <person name="Callahan S.M."/>
            <person name="Aeby G.S."/>
        </authorList>
    </citation>
    <scope>NUCLEOTIDE SEQUENCE [LARGE SCALE GENOMIC DNA]</scope>
    <source>
        <strain evidence="4">OCN096</strain>
    </source>
</reference>
<dbReference type="AlphaFoldDB" id="A0A0L0ELM0"/>
<name>A0A0L0ELM0_9GAMM</name>
<proteinExistence type="inferred from homology"/>
<dbReference type="PATRIC" id="fig|43658.6.peg.3517"/>
<dbReference type="SUPFAM" id="SSF111369">
    <property type="entry name" value="HlyD-like secretion proteins"/>
    <property type="match status" value="1"/>
</dbReference>
<dbReference type="Gene3D" id="2.40.30.170">
    <property type="match status" value="1"/>
</dbReference>
<evidence type="ECO:0000313" key="4">
    <source>
        <dbReference type="Proteomes" id="UP000036850"/>
    </source>
</evidence>
<dbReference type="EMBL" id="LFZX01000352">
    <property type="protein sequence ID" value="KNC65220.1"/>
    <property type="molecule type" value="Genomic_DNA"/>
</dbReference>
<dbReference type="NCBIfam" id="TIGR01730">
    <property type="entry name" value="RND_mfp"/>
    <property type="match status" value="1"/>
</dbReference>
<evidence type="ECO:0000259" key="2">
    <source>
        <dbReference type="Pfam" id="PF25967"/>
    </source>
</evidence>